<sequence>MDKSHWFLCGLGPDLKTFCIAYQAVQPRPSFCYLVAQAESYELFISSLHGSTSSPVAFAAQHSTQPSRERGIDKSAWNKIRQRASPIEDLLLCAIAALVLQRQKQILEKYNSMDEIVRKCNNMEGQLDVWKLLDDAHDLVVSVHDKI</sequence>
<dbReference type="InterPro" id="IPR035969">
    <property type="entry name" value="Rab-GAP_TBC_sf"/>
</dbReference>
<comment type="caution">
    <text evidence="1">The sequence shown here is derived from an EMBL/GenBank/DDBJ whole genome shotgun (WGS) entry which is preliminary data.</text>
</comment>
<dbReference type="SUPFAM" id="SSF47923">
    <property type="entry name" value="Ypt/Rab-GAP domain of gyp1p"/>
    <property type="match status" value="1"/>
</dbReference>
<reference evidence="1" key="1">
    <citation type="journal article" date="2019" name="Sci. Rep.">
        <title>Draft genome of Tanacetum cinerariifolium, the natural source of mosquito coil.</title>
        <authorList>
            <person name="Yamashiro T."/>
            <person name="Shiraishi A."/>
            <person name="Satake H."/>
            <person name="Nakayama K."/>
        </authorList>
    </citation>
    <scope>NUCLEOTIDE SEQUENCE</scope>
</reference>
<accession>A0A6L2K763</accession>
<organism evidence="1">
    <name type="scientific">Tanacetum cinerariifolium</name>
    <name type="common">Dalmatian daisy</name>
    <name type="synonym">Chrysanthemum cinerariifolium</name>
    <dbReference type="NCBI Taxonomy" id="118510"/>
    <lineage>
        <taxon>Eukaryota</taxon>
        <taxon>Viridiplantae</taxon>
        <taxon>Streptophyta</taxon>
        <taxon>Embryophyta</taxon>
        <taxon>Tracheophyta</taxon>
        <taxon>Spermatophyta</taxon>
        <taxon>Magnoliopsida</taxon>
        <taxon>eudicotyledons</taxon>
        <taxon>Gunneridae</taxon>
        <taxon>Pentapetalae</taxon>
        <taxon>asterids</taxon>
        <taxon>campanulids</taxon>
        <taxon>Asterales</taxon>
        <taxon>Asteraceae</taxon>
        <taxon>Asteroideae</taxon>
        <taxon>Anthemideae</taxon>
        <taxon>Anthemidinae</taxon>
        <taxon>Tanacetum</taxon>
    </lineage>
</organism>
<dbReference type="AlphaFoldDB" id="A0A6L2K763"/>
<evidence type="ECO:0000313" key="1">
    <source>
        <dbReference type="EMBL" id="GEU43714.1"/>
    </source>
</evidence>
<dbReference type="EMBL" id="BKCJ010001746">
    <property type="protein sequence ID" value="GEU43714.1"/>
    <property type="molecule type" value="Genomic_DNA"/>
</dbReference>
<gene>
    <name evidence="1" type="ORF">Tci_015692</name>
</gene>
<proteinExistence type="predicted"/>
<name>A0A6L2K763_TANCI</name>
<protein>
    <submittedName>
        <fullName evidence="1">GTPase-activating protein GYP7-like isoform X2</fullName>
    </submittedName>
</protein>
<dbReference type="Gene3D" id="1.10.472.80">
    <property type="entry name" value="Ypt/Rab-GAP domain of gyp1p, domain 3"/>
    <property type="match status" value="1"/>
</dbReference>